<dbReference type="EMBL" id="FRBL01000004">
    <property type="protein sequence ID" value="SHL70699.1"/>
    <property type="molecule type" value="Genomic_DNA"/>
</dbReference>
<dbReference type="STRING" id="1419482.SAMN05444266_104476"/>
<gene>
    <name evidence="2" type="ORF">SAMN05444266_104476</name>
</gene>
<dbReference type="OrthoDB" id="1161413at2"/>
<accession>A0A1M7CV50</accession>
<evidence type="ECO:0000259" key="1">
    <source>
        <dbReference type="Pfam" id="PF04965"/>
    </source>
</evidence>
<evidence type="ECO:0000313" key="3">
    <source>
        <dbReference type="Proteomes" id="UP000184420"/>
    </source>
</evidence>
<dbReference type="Pfam" id="PF04965">
    <property type="entry name" value="GPW_gp25"/>
    <property type="match status" value="1"/>
</dbReference>
<proteinExistence type="predicted"/>
<keyword evidence="3" id="KW-1185">Reference proteome</keyword>
<dbReference type="InterPro" id="IPR007048">
    <property type="entry name" value="IraD/Gp25-like"/>
</dbReference>
<name>A0A1M7CV50_9BACT</name>
<sequence length="132" mass="15763">MHNKYLQIPLQLNELLQGHRQPRIHIKESIRQHIWLLVNTYQGEHQYAPDYGFPLWEQSIRINPTEQMLKSHIEQSFQEYLSLFESRIKQTKISVSFDHENSIAIGLIGCTIFCNQEFVIDYQLLIHPLLYK</sequence>
<dbReference type="Proteomes" id="UP000184420">
    <property type="component" value="Unassembled WGS sequence"/>
</dbReference>
<reference evidence="2 3" key="1">
    <citation type="submission" date="2016-11" db="EMBL/GenBank/DDBJ databases">
        <authorList>
            <person name="Jaros S."/>
            <person name="Januszkiewicz K."/>
            <person name="Wedrychowicz H."/>
        </authorList>
    </citation>
    <scope>NUCLEOTIDE SEQUENCE [LARGE SCALE GENOMIC DNA]</scope>
    <source>
        <strain evidence="2 3">DSM 27406</strain>
    </source>
</reference>
<dbReference type="AlphaFoldDB" id="A0A1M7CV50"/>
<dbReference type="RefSeq" id="WP_073081220.1">
    <property type="nucleotide sequence ID" value="NZ_FRBL01000004.1"/>
</dbReference>
<evidence type="ECO:0000313" key="2">
    <source>
        <dbReference type="EMBL" id="SHL70699.1"/>
    </source>
</evidence>
<dbReference type="Gene3D" id="3.10.450.40">
    <property type="match status" value="1"/>
</dbReference>
<feature type="domain" description="IraD/Gp25-like" evidence="1">
    <location>
        <begin position="27"/>
        <end position="101"/>
    </location>
</feature>
<dbReference type="SUPFAM" id="SSF160719">
    <property type="entry name" value="gpW/gp25-like"/>
    <property type="match status" value="1"/>
</dbReference>
<protein>
    <submittedName>
        <fullName evidence="2">Gene 25-like lysozyme</fullName>
    </submittedName>
</protein>
<organism evidence="2 3">
    <name type="scientific">Chitinophaga jiangningensis</name>
    <dbReference type="NCBI Taxonomy" id="1419482"/>
    <lineage>
        <taxon>Bacteria</taxon>
        <taxon>Pseudomonadati</taxon>
        <taxon>Bacteroidota</taxon>
        <taxon>Chitinophagia</taxon>
        <taxon>Chitinophagales</taxon>
        <taxon>Chitinophagaceae</taxon>
        <taxon>Chitinophaga</taxon>
    </lineage>
</organism>